<feature type="region of interest" description="Disordered" evidence="1">
    <location>
        <begin position="55"/>
        <end position="74"/>
    </location>
</feature>
<feature type="compositionally biased region" description="Basic and acidic residues" evidence="1">
    <location>
        <begin position="62"/>
        <end position="74"/>
    </location>
</feature>
<keyword evidence="3" id="KW-1185">Reference proteome</keyword>
<evidence type="ECO:0000256" key="1">
    <source>
        <dbReference type="SAM" id="MobiDB-lite"/>
    </source>
</evidence>
<dbReference type="EMBL" id="MASI01000010">
    <property type="protein sequence ID" value="ODA66158.1"/>
    <property type="molecule type" value="Genomic_DNA"/>
</dbReference>
<evidence type="ECO:0000313" key="3">
    <source>
        <dbReference type="Proteomes" id="UP000095087"/>
    </source>
</evidence>
<name>A0A1E2RVP0_9HYPH</name>
<sequence length="74" mass="8384">MQVFRAFDLTFRPRAEDNAFQLVQMLNLTGIAHGNTNMAKSTKDVFATKTAIEPFQMADPIQQRHDEGRRTDSG</sequence>
<accession>A0A1E2RVP0</accession>
<organism evidence="2 3">
    <name type="scientific">Methyloligella halotolerans</name>
    <dbReference type="NCBI Taxonomy" id="1177755"/>
    <lineage>
        <taxon>Bacteria</taxon>
        <taxon>Pseudomonadati</taxon>
        <taxon>Pseudomonadota</taxon>
        <taxon>Alphaproteobacteria</taxon>
        <taxon>Hyphomicrobiales</taxon>
        <taxon>Hyphomicrobiaceae</taxon>
        <taxon>Methyloligella</taxon>
    </lineage>
</organism>
<dbReference type="AlphaFoldDB" id="A0A1E2RVP0"/>
<proteinExistence type="predicted"/>
<reference evidence="2 3" key="1">
    <citation type="submission" date="2016-07" db="EMBL/GenBank/DDBJ databases">
        <title>Draft genome sequence of Methyloligella halotolerans C2T (VKM B-2706T=CCUG 61687T=DSM 25045T), a halotolerant polyhydroxybutyrate accumulating methylotroph.</title>
        <authorList>
            <person name="Vasilenko O.V."/>
            <person name="Doronina N.V."/>
            <person name="Poroshina M.N."/>
            <person name="Tarlachkov S.V."/>
            <person name="Trotsenko Y.A."/>
        </authorList>
    </citation>
    <scope>NUCLEOTIDE SEQUENCE [LARGE SCALE GENOMIC DNA]</scope>
    <source>
        <strain evidence="2 3">VKM B-2706</strain>
    </source>
</reference>
<evidence type="ECO:0000313" key="2">
    <source>
        <dbReference type="EMBL" id="ODA66158.1"/>
    </source>
</evidence>
<protein>
    <submittedName>
        <fullName evidence="2">Uncharacterized protein</fullName>
    </submittedName>
</protein>
<gene>
    <name evidence="2" type="ORF">A7A08_03011</name>
</gene>
<dbReference type="Proteomes" id="UP000095087">
    <property type="component" value="Unassembled WGS sequence"/>
</dbReference>
<comment type="caution">
    <text evidence="2">The sequence shown here is derived from an EMBL/GenBank/DDBJ whole genome shotgun (WGS) entry which is preliminary data.</text>
</comment>